<dbReference type="RefSeq" id="WP_245862198.1">
    <property type="nucleotide sequence ID" value="NZ_PJNE01000001.1"/>
</dbReference>
<evidence type="ECO:0000313" key="5">
    <source>
        <dbReference type="Proteomes" id="UP000233781"/>
    </source>
</evidence>
<comment type="caution">
    <text evidence="4">The sequence shown here is derived from an EMBL/GenBank/DDBJ whole genome shotgun (WGS) entry which is preliminary data.</text>
</comment>
<dbReference type="AlphaFoldDB" id="A0A2N3YJQ6"/>
<dbReference type="Proteomes" id="UP000233781">
    <property type="component" value="Unassembled WGS sequence"/>
</dbReference>
<dbReference type="GO" id="GO:0016757">
    <property type="term" value="F:glycosyltransferase activity"/>
    <property type="evidence" value="ECO:0007669"/>
    <property type="project" value="UniProtKB-KW"/>
</dbReference>
<sequence>MALWVVPVSDLAGVARHVLDVAAVGVPGHRLVVLCPPGPLAERLRDAGAAVSTAPVGPGDGVRESVAAVRHAVGALRPAVVHSHLSWADVVTAAATVGSRAALVSTEHGIADDDLVYHGTAWRSRLKEALHTARLRRADAVVAVSAATARSVRAKWHPGPRTIVRVVPNGVDRVERPARPPGLHVVSVARLAPEKRVEAAVRAFAVLHERRPEARLTVAGTGDGEAALRSLVAERGLGDVVDLVGHVDAPGLLARADVLVQLSVWENCSYSLLDALAHGCGAVATDVGGNGEILPASALVAHDDPAAVADEIERQGLDPATRPRLAAAWPTRQEMCERLAAVYAEVGA</sequence>
<keyword evidence="5" id="KW-1185">Reference proteome</keyword>
<dbReference type="InterPro" id="IPR028098">
    <property type="entry name" value="Glyco_trans_4-like_N"/>
</dbReference>
<feature type="domain" description="Glycosyltransferase subfamily 4-like N-terminal" evidence="3">
    <location>
        <begin position="13"/>
        <end position="172"/>
    </location>
</feature>
<evidence type="ECO:0000256" key="2">
    <source>
        <dbReference type="ARBA" id="ARBA00022679"/>
    </source>
</evidence>
<dbReference type="Pfam" id="PF13439">
    <property type="entry name" value="Glyco_transf_4"/>
    <property type="match status" value="1"/>
</dbReference>
<proteinExistence type="predicted"/>
<dbReference type="Gene3D" id="3.40.50.2000">
    <property type="entry name" value="Glycogen Phosphorylase B"/>
    <property type="match status" value="2"/>
</dbReference>
<keyword evidence="1" id="KW-0328">Glycosyltransferase</keyword>
<name>A0A2N3YJQ6_9MICO</name>
<dbReference type="PANTHER" id="PTHR12526:SF635">
    <property type="entry name" value="GLYCOSYL TRANSFERASE GROUP 1"/>
    <property type="match status" value="1"/>
</dbReference>
<dbReference type="CDD" id="cd03801">
    <property type="entry name" value="GT4_PimA-like"/>
    <property type="match status" value="1"/>
</dbReference>
<accession>A0A2N3YJQ6</accession>
<gene>
    <name evidence="4" type="ORF">ATL31_1921</name>
</gene>
<dbReference type="EMBL" id="PJNE01000001">
    <property type="protein sequence ID" value="PKW27086.1"/>
    <property type="molecule type" value="Genomic_DNA"/>
</dbReference>
<keyword evidence="2 4" id="KW-0808">Transferase</keyword>
<dbReference type="Pfam" id="PF13692">
    <property type="entry name" value="Glyco_trans_1_4"/>
    <property type="match status" value="1"/>
</dbReference>
<evidence type="ECO:0000259" key="3">
    <source>
        <dbReference type="Pfam" id="PF13439"/>
    </source>
</evidence>
<evidence type="ECO:0000313" key="4">
    <source>
        <dbReference type="EMBL" id="PKW27086.1"/>
    </source>
</evidence>
<protein>
    <submittedName>
        <fullName evidence="4">Glycosyltransferase involved in cell wall biosynthesis</fullName>
    </submittedName>
</protein>
<dbReference type="PANTHER" id="PTHR12526">
    <property type="entry name" value="GLYCOSYLTRANSFERASE"/>
    <property type="match status" value="1"/>
</dbReference>
<dbReference type="SUPFAM" id="SSF53756">
    <property type="entry name" value="UDP-Glycosyltransferase/glycogen phosphorylase"/>
    <property type="match status" value="1"/>
</dbReference>
<evidence type="ECO:0000256" key="1">
    <source>
        <dbReference type="ARBA" id="ARBA00022676"/>
    </source>
</evidence>
<organism evidence="4 5">
    <name type="scientific">Phycicoccus duodecadis</name>
    <dbReference type="NCBI Taxonomy" id="173053"/>
    <lineage>
        <taxon>Bacteria</taxon>
        <taxon>Bacillati</taxon>
        <taxon>Actinomycetota</taxon>
        <taxon>Actinomycetes</taxon>
        <taxon>Micrococcales</taxon>
        <taxon>Intrasporangiaceae</taxon>
        <taxon>Phycicoccus</taxon>
    </lineage>
</organism>
<reference evidence="4 5" key="1">
    <citation type="submission" date="2017-12" db="EMBL/GenBank/DDBJ databases">
        <title>Sequencing the genomes of 1000 Actinobacteria strains.</title>
        <authorList>
            <person name="Klenk H.-P."/>
        </authorList>
    </citation>
    <scope>NUCLEOTIDE SEQUENCE [LARGE SCALE GENOMIC DNA]</scope>
    <source>
        <strain evidence="4 5">DSM 12806</strain>
    </source>
</reference>